<evidence type="ECO:0000313" key="2">
    <source>
        <dbReference type="Proteomes" id="UP000823775"/>
    </source>
</evidence>
<feature type="non-terminal residue" evidence="1">
    <location>
        <position position="68"/>
    </location>
</feature>
<reference evidence="1 2" key="1">
    <citation type="journal article" date="2021" name="BMC Genomics">
        <title>Datura genome reveals duplications of psychoactive alkaloid biosynthetic genes and high mutation rate following tissue culture.</title>
        <authorList>
            <person name="Rajewski A."/>
            <person name="Carter-House D."/>
            <person name="Stajich J."/>
            <person name="Litt A."/>
        </authorList>
    </citation>
    <scope>NUCLEOTIDE SEQUENCE [LARGE SCALE GENOMIC DNA]</scope>
    <source>
        <strain evidence="1">AR-01</strain>
    </source>
</reference>
<dbReference type="Proteomes" id="UP000823775">
    <property type="component" value="Unassembled WGS sequence"/>
</dbReference>
<accession>A0ABS8VK53</accession>
<gene>
    <name evidence="1" type="ORF">HAX54_036754</name>
</gene>
<dbReference type="EMBL" id="JACEIK010004895">
    <property type="protein sequence ID" value="MCD9646696.1"/>
    <property type="molecule type" value="Genomic_DNA"/>
</dbReference>
<proteinExistence type="predicted"/>
<keyword evidence="2" id="KW-1185">Reference proteome</keyword>
<comment type="caution">
    <text evidence="1">The sequence shown here is derived from an EMBL/GenBank/DDBJ whole genome shotgun (WGS) entry which is preliminary data.</text>
</comment>
<organism evidence="1 2">
    <name type="scientific">Datura stramonium</name>
    <name type="common">Jimsonweed</name>
    <name type="synonym">Common thornapple</name>
    <dbReference type="NCBI Taxonomy" id="4076"/>
    <lineage>
        <taxon>Eukaryota</taxon>
        <taxon>Viridiplantae</taxon>
        <taxon>Streptophyta</taxon>
        <taxon>Embryophyta</taxon>
        <taxon>Tracheophyta</taxon>
        <taxon>Spermatophyta</taxon>
        <taxon>Magnoliopsida</taxon>
        <taxon>eudicotyledons</taxon>
        <taxon>Gunneridae</taxon>
        <taxon>Pentapetalae</taxon>
        <taxon>asterids</taxon>
        <taxon>lamiids</taxon>
        <taxon>Solanales</taxon>
        <taxon>Solanaceae</taxon>
        <taxon>Solanoideae</taxon>
        <taxon>Datureae</taxon>
        <taxon>Datura</taxon>
    </lineage>
</organism>
<name>A0ABS8VK53_DATST</name>
<protein>
    <submittedName>
        <fullName evidence="1">Uncharacterized protein</fullName>
    </submittedName>
</protein>
<sequence length="68" mass="7378">MAHNRARQQHTGARPGAVCQLSWAMARNEAPLLLRIGMHDAGFPKHDGRRIAALYPLDEACGAALDMA</sequence>
<evidence type="ECO:0000313" key="1">
    <source>
        <dbReference type="EMBL" id="MCD9646696.1"/>
    </source>
</evidence>